<dbReference type="Gramene" id="TuG1812G0500005253.01.T04">
    <property type="protein sequence ID" value="TuG1812G0500005253.01.T04.cds269212"/>
    <property type="gene ID" value="TuG1812G0500005253.01"/>
</dbReference>
<accession>A0A8R7QL70</accession>
<dbReference type="Proteomes" id="UP000015106">
    <property type="component" value="Chromosome 5"/>
</dbReference>
<gene>
    <name evidence="1" type="primary">LOC125511420</name>
</gene>
<organism evidence="1 2">
    <name type="scientific">Triticum urartu</name>
    <name type="common">Red wild einkorn</name>
    <name type="synonym">Crithodium urartu</name>
    <dbReference type="NCBI Taxonomy" id="4572"/>
    <lineage>
        <taxon>Eukaryota</taxon>
        <taxon>Viridiplantae</taxon>
        <taxon>Streptophyta</taxon>
        <taxon>Embryophyta</taxon>
        <taxon>Tracheophyta</taxon>
        <taxon>Spermatophyta</taxon>
        <taxon>Magnoliopsida</taxon>
        <taxon>Liliopsida</taxon>
        <taxon>Poales</taxon>
        <taxon>Poaceae</taxon>
        <taxon>BOP clade</taxon>
        <taxon>Pooideae</taxon>
        <taxon>Triticodae</taxon>
        <taxon>Triticeae</taxon>
        <taxon>Triticinae</taxon>
        <taxon>Triticum</taxon>
    </lineage>
</organism>
<name>A0A8R7QL70_TRIUA</name>
<reference evidence="1" key="2">
    <citation type="submission" date="2018-03" db="EMBL/GenBank/DDBJ databases">
        <title>The Triticum urartu genome reveals the dynamic nature of wheat genome evolution.</title>
        <authorList>
            <person name="Ling H."/>
            <person name="Ma B."/>
            <person name="Shi X."/>
            <person name="Liu H."/>
            <person name="Dong L."/>
            <person name="Sun H."/>
            <person name="Cao Y."/>
            <person name="Gao Q."/>
            <person name="Zheng S."/>
            <person name="Li Y."/>
            <person name="Yu Y."/>
            <person name="Du H."/>
            <person name="Qi M."/>
            <person name="Li Y."/>
            <person name="Yu H."/>
            <person name="Cui Y."/>
            <person name="Wang N."/>
            <person name="Chen C."/>
            <person name="Wu H."/>
            <person name="Zhao Y."/>
            <person name="Zhang J."/>
            <person name="Li Y."/>
            <person name="Zhou W."/>
            <person name="Zhang B."/>
            <person name="Hu W."/>
            <person name="Eijk M."/>
            <person name="Tang J."/>
            <person name="Witsenboer H."/>
            <person name="Zhao S."/>
            <person name="Li Z."/>
            <person name="Zhang A."/>
            <person name="Wang D."/>
            <person name="Liang C."/>
        </authorList>
    </citation>
    <scope>NUCLEOTIDE SEQUENCE [LARGE SCALE GENOMIC DNA]</scope>
    <source>
        <strain evidence="1">cv. G1812</strain>
    </source>
</reference>
<evidence type="ECO:0000313" key="1">
    <source>
        <dbReference type="EnsemblPlants" id="TuG1812G0500005253.01.T04.cds269212"/>
    </source>
</evidence>
<evidence type="ECO:0000313" key="2">
    <source>
        <dbReference type="Proteomes" id="UP000015106"/>
    </source>
</evidence>
<reference evidence="2" key="1">
    <citation type="journal article" date="2013" name="Nature">
        <title>Draft genome of the wheat A-genome progenitor Triticum urartu.</title>
        <authorList>
            <person name="Ling H.Q."/>
            <person name="Zhao S."/>
            <person name="Liu D."/>
            <person name="Wang J."/>
            <person name="Sun H."/>
            <person name="Zhang C."/>
            <person name="Fan H."/>
            <person name="Li D."/>
            <person name="Dong L."/>
            <person name="Tao Y."/>
            <person name="Gao C."/>
            <person name="Wu H."/>
            <person name="Li Y."/>
            <person name="Cui Y."/>
            <person name="Guo X."/>
            <person name="Zheng S."/>
            <person name="Wang B."/>
            <person name="Yu K."/>
            <person name="Liang Q."/>
            <person name="Yang W."/>
            <person name="Lou X."/>
            <person name="Chen J."/>
            <person name="Feng M."/>
            <person name="Jian J."/>
            <person name="Zhang X."/>
            <person name="Luo G."/>
            <person name="Jiang Y."/>
            <person name="Liu J."/>
            <person name="Wang Z."/>
            <person name="Sha Y."/>
            <person name="Zhang B."/>
            <person name="Wu H."/>
            <person name="Tang D."/>
            <person name="Shen Q."/>
            <person name="Xue P."/>
            <person name="Zou S."/>
            <person name="Wang X."/>
            <person name="Liu X."/>
            <person name="Wang F."/>
            <person name="Yang Y."/>
            <person name="An X."/>
            <person name="Dong Z."/>
            <person name="Zhang K."/>
            <person name="Zhang X."/>
            <person name="Luo M.C."/>
            <person name="Dvorak J."/>
            <person name="Tong Y."/>
            <person name="Wang J."/>
            <person name="Yang H."/>
            <person name="Li Z."/>
            <person name="Wang D."/>
            <person name="Zhang A."/>
            <person name="Wang J."/>
        </authorList>
    </citation>
    <scope>NUCLEOTIDE SEQUENCE</scope>
    <source>
        <strain evidence="2">cv. G1812</strain>
    </source>
</reference>
<sequence length="34" mass="3854">MLIPSIAPCWLHIQFEIEARDPLAARPILCGQIH</sequence>
<protein>
    <submittedName>
        <fullName evidence="1">Uncharacterized protein</fullName>
    </submittedName>
</protein>
<reference evidence="1" key="3">
    <citation type="submission" date="2022-06" db="UniProtKB">
        <authorList>
            <consortium name="EnsemblPlants"/>
        </authorList>
    </citation>
    <scope>IDENTIFICATION</scope>
</reference>
<dbReference type="AlphaFoldDB" id="A0A8R7QL70"/>
<keyword evidence="2" id="KW-1185">Reference proteome</keyword>
<proteinExistence type="predicted"/>
<dbReference type="EnsemblPlants" id="TuG1812G0500005253.01.T04">
    <property type="protein sequence ID" value="TuG1812G0500005253.01.T04.cds269212"/>
    <property type="gene ID" value="TuG1812G0500005253.01"/>
</dbReference>